<protein>
    <recommendedName>
        <fullName evidence="2">HTH psq-type domain-containing protein</fullName>
    </recommendedName>
</protein>
<feature type="domain" description="HTH psq-type" evidence="2">
    <location>
        <begin position="8"/>
        <end position="60"/>
    </location>
</feature>
<evidence type="ECO:0000259" key="2">
    <source>
        <dbReference type="PROSITE" id="PS50960"/>
    </source>
</evidence>
<accession>A0AAN8GGK5</accession>
<dbReference type="GO" id="GO:0003677">
    <property type="term" value="F:DNA binding"/>
    <property type="evidence" value="ECO:0007669"/>
    <property type="project" value="UniProtKB-UniRule"/>
</dbReference>
<proteinExistence type="predicted"/>
<dbReference type="InterPro" id="IPR007889">
    <property type="entry name" value="HTH_Psq"/>
</dbReference>
<name>A0AAN8GGK5_PATCE</name>
<dbReference type="Gene3D" id="1.10.10.60">
    <property type="entry name" value="Homeodomain-like"/>
    <property type="match status" value="1"/>
</dbReference>
<comment type="subcellular location">
    <subcellularLocation>
        <location evidence="1">Nucleus</location>
    </subcellularLocation>
</comment>
<keyword evidence="4" id="KW-1185">Reference proteome</keyword>
<keyword evidence="1" id="KW-0238">DNA-binding</keyword>
<gene>
    <name evidence="3" type="ORF">SNE40_021198</name>
</gene>
<feature type="DNA-binding region" description="H-T-H motif" evidence="1">
    <location>
        <begin position="36"/>
        <end position="56"/>
    </location>
</feature>
<dbReference type="GO" id="GO:0005634">
    <property type="term" value="C:nucleus"/>
    <property type="evidence" value="ECO:0007669"/>
    <property type="project" value="UniProtKB-SubCell"/>
</dbReference>
<sequence length="203" mass="23517">MVRNYKRKVGSRSYRNYTEDALQNAIQAVQSKRLSVKKAAETYKIPRKTLGNKVNEKHLNKPGRPTVFSKAEEDLFCAALVTVQKWGFPFDLMDFRCMVKSYLDKSGRKCLVFKENYPGLDFCQSFLQRNKTLSNRNANNMKRARATVTPEEMEQYFDNLAETTDGVPLLMVFHHRTFSITMNQICLTIPAERKSLRNEVPSM</sequence>
<dbReference type="InterPro" id="IPR009057">
    <property type="entry name" value="Homeodomain-like_sf"/>
</dbReference>
<evidence type="ECO:0000313" key="4">
    <source>
        <dbReference type="Proteomes" id="UP001347796"/>
    </source>
</evidence>
<evidence type="ECO:0000256" key="1">
    <source>
        <dbReference type="PROSITE-ProRule" id="PRU00320"/>
    </source>
</evidence>
<dbReference type="AlphaFoldDB" id="A0AAN8GGK5"/>
<comment type="caution">
    <text evidence="3">The sequence shown here is derived from an EMBL/GenBank/DDBJ whole genome shotgun (WGS) entry which is preliminary data.</text>
</comment>
<dbReference type="PROSITE" id="PS50960">
    <property type="entry name" value="HTH_PSQ"/>
    <property type="match status" value="1"/>
</dbReference>
<dbReference type="Proteomes" id="UP001347796">
    <property type="component" value="Unassembled WGS sequence"/>
</dbReference>
<reference evidence="3 4" key="1">
    <citation type="submission" date="2024-01" db="EMBL/GenBank/DDBJ databases">
        <title>The genome of the rayed Mediterranean limpet Patella caerulea (Linnaeus, 1758).</title>
        <authorList>
            <person name="Anh-Thu Weber A."/>
            <person name="Halstead-Nussloch G."/>
        </authorList>
    </citation>
    <scope>NUCLEOTIDE SEQUENCE [LARGE SCALE GENOMIC DNA]</scope>
    <source>
        <strain evidence="3">AATW-2023a</strain>
        <tissue evidence="3">Whole specimen</tissue>
    </source>
</reference>
<dbReference type="Pfam" id="PF05225">
    <property type="entry name" value="HTH_psq"/>
    <property type="match status" value="1"/>
</dbReference>
<dbReference type="SUPFAM" id="SSF46689">
    <property type="entry name" value="Homeodomain-like"/>
    <property type="match status" value="1"/>
</dbReference>
<organism evidence="3 4">
    <name type="scientific">Patella caerulea</name>
    <name type="common">Rayed Mediterranean limpet</name>
    <dbReference type="NCBI Taxonomy" id="87958"/>
    <lineage>
        <taxon>Eukaryota</taxon>
        <taxon>Metazoa</taxon>
        <taxon>Spiralia</taxon>
        <taxon>Lophotrochozoa</taxon>
        <taxon>Mollusca</taxon>
        <taxon>Gastropoda</taxon>
        <taxon>Patellogastropoda</taxon>
        <taxon>Patelloidea</taxon>
        <taxon>Patellidae</taxon>
        <taxon>Patella</taxon>
    </lineage>
</organism>
<evidence type="ECO:0000313" key="3">
    <source>
        <dbReference type="EMBL" id="KAK6167094.1"/>
    </source>
</evidence>
<keyword evidence="1" id="KW-0539">Nucleus</keyword>
<dbReference type="EMBL" id="JAZGQO010000018">
    <property type="protein sequence ID" value="KAK6167094.1"/>
    <property type="molecule type" value="Genomic_DNA"/>
</dbReference>